<name>A0A5P1F6Q7_ASPOF</name>
<gene>
    <name evidence="2" type="ORF">A4U43_C03F2430</name>
</gene>
<dbReference type="AlphaFoldDB" id="A0A5P1F6Q7"/>
<evidence type="ECO:0000313" key="2">
    <source>
        <dbReference type="EMBL" id="ONK74066.1"/>
    </source>
</evidence>
<proteinExistence type="predicted"/>
<evidence type="ECO:0000313" key="3">
    <source>
        <dbReference type="Proteomes" id="UP000243459"/>
    </source>
</evidence>
<organism evidence="2 3">
    <name type="scientific">Asparagus officinalis</name>
    <name type="common">Garden asparagus</name>
    <dbReference type="NCBI Taxonomy" id="4686"/>
    <lineage>
        <taxon>Eukaryota</taxon>
        <taxon>Viridiplantae</taxon>
        <taxon>Streptophyta</taxon>
        <taxon>Embryophyta</taxon>
        <taxon>Tracheophyta</taxon>
        <taxon>Spermatophyta</taxon>
        <taxon>Magnoliopsida</taxon>
        <taxon>Liliopsida</taxon>
        <taxon>Asparagales</taxon>
        <taxon>Asparagaceae</taxon>
        <taxon>Asparagoideae</taxon>
        <taxon>Asparagus</taxon>
    </lineage>
</organism>
<dbReference type="InterPro" id="IPR007110">
    <property type="entry name" value="Ig-like_dom"/>
</dbReference>
<accession>A0A5P1F6Q7</accession>
<sequence length="166" mass="18628">MSASIDALAMAGADYEKLSIDPDDDDGRIPRYLLAENFEASMSDNEGRDGAYFHCRVINDDEEATRKKSMAWTKQMSASIDALAMAGADYEKLSIDPDDDDDRIPRYLLAENFEASMSMNNEGRDGAHFHCRIINGDEEATRKNLMAWAKQVGAWIAEEFPAELYK</sequence>
<evidence type="ECO:0000259" key="1">
    <source>
        <dbReference type="PROSITE" id="PS50835"/>
    </source>
</evidence>
<dbReference type="EMBL" id="CM007383">
    <property type="protein sequence ID" value="ONK74066.1"/>
    <property type="molecule type" value="Genomic_DNA"/>
</dbReference>
<dbReference type="Proteomes" id="UP000243459">
    <property type="component" value="Chromosome 3"/>
</dbReference>
<protein>
    <recommendedName>
        <fullName evidence="1">Ig-like domain-containing protein</fullName>
    </recommendedName>
</protein>
<dbReference type="PROSITE" id="PS50835">
    <property type="entry name" value="IG_LIKE"/>
    <property type="match status" value="1"/>
</dbReference>
<keyword evidence="3" id="KW-1185">Reference proteome</keyword>
<dbReference type="Gramene" id="ONK74066">
    <property type="protein sequence ID" value="ONK74066"/>
    <property type="gene ID" value="A4U43_C03F2430"/>
</dbReference>
<reference evidence="3" key="1">
    <citation type="journal article" date="2017" name="Nat. Commun.">
        <title>The asparagus genome sheds light on the origin and evolution of a young Y chromosome.</title>
        <authorList>
            <person name="Harkess A."/>
            <person name="Zhou J."/>
            <person name="Xu C."/>
            <person name="Bowers J.E."/>
            <person name="Van der Hulst R."/>
            <person name="Ayyampalayam S."/>
            <person name="Mercati F."/>
            <person name="Riccardi P."/>
            <person name="McKain M.R."/>
            <person name="Kakrana A."/>
            <person name="Tang H."/>
            <person name="Ray J."/>
            <person name="Groenendijk J."/>
            <person name="Arikit S."/>
            <person name="Mathioni S.M."/>
            <person name="Nakano M."/>
            <person name="Shan H."/>
            <person name="Telgmann-Rauber A."/>
            <person name="Kanno A."/>
            <person name="Yue Z."/>
            <person name="Chen H."/>
            <person name="Li W."/>
            <person name="Chen Y."/>
            <person name="Xu X."/>
            <person name="Zhang Y."/>
            <person name="Luo S."/>
            <person name="Chen H."/>
            <person name="Gao J."/>
            <person name="Mao Z."/>
            <person name="Pires J.C."/>
            <person name="Luo M."/>
            <person name="Kudrna D."/>
            <person name="Wing R.A."/>
            <person name="Meyers B.C."/>
            <person name="Yi K."/>
            <person name="Kong H."/>
            <person name="Lavrijsen P."/>
            <person name="Sunseri F."/>
            <person name="Falavigna A."/>
            <person name="Ye Y."/>
            <person name="Leebens-Mack J.H."/>
            <person name="Chen G."/>
        </authorList>
    </citation>
    <scope>NUCLEOTIDE SEQUENCE [LARGE SCALE GENOMIC DNA]</scope>
    <source>
        <strain evidence="3">cv. DH0086</strain>
    </source>
</reference>
<feature type="domain" description="Ig-like" evidence="1">
    <location>
        <begin position="30"/>
        <end position="147"/>
    </location>
</feature>